<organism evidence="1 2">
    <name type="scientific">Endocarpon pusillum (strain Z07020 / HMAS-L-300199)</name>
    <name type="common">Lichen-forming fungus</name>
    <dbReference type="NCBI Taxonomy" id="1263415"/>
    <lineage>
        <taxon>Eukaryota</taxon>
        <taxon>Fungi</taxon>
        <taxon>Dikarya</taxon>
        <taxon>Ascomycota</taxon>
        <taxon>Pezizomycotina</taxon>
        <taxon>Eurotiomycetes</taxon>
        <taxon>Chaetothyriomycetidae</taxon>
        <taxon>Verrucariales</taxon>
        <taxon>Verrucariaceae</taxon>
        <taxon>Endocarpon</taxon>
    </lineage>
</organism>
<dbReference type="EMBL" id="KE721288">
    <property type="protein sequence ID" value="ERF70798.1"/>
    <property type="molecule type" value="Genomic_DNA"/>
</dbReference>
<reference evidence="2" key="1">
    <citation type="journal article" date="2014" name="BMC Genomics">
        <title>Genome characteristics reveal the impact of lichenization on lichen-forming fungus Endocarpon pusillum Hedwig (Verrucariales, Ascomycota).</title>
        <authorList>
            <person name="Wang Y.-Y."/>
            <person name="Liu B."/>
            <person name="Zhang X.-Y."/>
            <person name="Zhou Q.-M."/>
            <person name="Zhang T."/>
            <person name="Li H."/>
            <person name="Yu Y.-F."/>
            <person name="Zhang X.-L."/>
            <person name="Hao X.-Y."/>
            <person name="Wang M."/>
            <person name="Wang L."/>
            <person name="Wei J.-C."/>
        </authorList>
    </citation>
    <scope>NUCLEOTIDE SEQUENCE [LARGE SCALE GENOMIC DNA]</scope>
    <source>
        <strain evidence="2">Z07020 / HMAS-L-300199</strain>
    </source>
</reference>
<dbReference type="GeneID" id="19243206"/>
<proteinExistence type="predicted"/>
<dbReference type="RefSeq" id="XP_007803579.1">
    <property type="nucleotide sequence ID" value="XM_007805388.1"/>
</dbReference>
<dbReference type="HOGENOM" id="CLU_2704789_0_0_1"/>
<evidence type="ECO:0000313" key="1">
    <source>
        <dbReference type="EMBL" id="ERF70798.1"/>
    </source>
</evidence>
<gene>
    <name evidence="1" type="ORF">EPUS_08356</name>
</gene>
<keyword evidence="2" id="KW-1185">Reference proteome</keyword>
<evidence type="ECO:0000313" key="2">
    <source>
        <dbReference type="Proteomes" id="UP000019373"/>
    </source>
</evidence>
<dbReference type="Proteomes" id="UP000019373">
    <property type="component" value="Unassembled WGS sequence"/>
</dbReference>
<accession>U1GFC3</accession>
<protein>
    <submittedName>
        <fullName evidence="1">Uncharacterized protein</fullName>
    </submittedName>
</protein>
<name>U1GFC3_ENDPU</name>
<dbReference type="AlphaFoldDB" id="U1GFC3"/>
<sequence>MARFAAQNISLRSDYQFDLKDGGWLGGRDLAEIREAVRNALEYLKKKFHPAWKTTSEERQRILELQRDQRYQS</sequence>